<accession>A0A5C3EVP9</accession>
<reference evidence="2 3" key="1">
    <citation type="submission" date="2018-03" db="EMBL/GenBank/DDBJ databases">
        <authorList>
            <person name="Guldener U."/>
        </authorList>
    </citation>
    <scope>NUCLEOTIDE SEQUENCE [LARGE SCALE GENOMIC DNA]</scope>
    <source>
        <strain evidence="2 3">DAOM196992</strain>
    </source>
</reference>
<gene>
    <name evidence="2" type="ORF">PSFLO_01067</name>
</gene>
<keyword evidence="3" id="KW-1185">Reference proteome</keyword>
<dbReference type="OrthoDB" id="2431475at2759"/>
<dbReference type="EMBL" id="OOIP01000002">
    <property type="protein sequence ID" value="SPO35596.1"/>
    <property type="molecule type" value="Genomic_DNA"/>
</dbReference>
<evidence type="ECO:0000313" key="3">
    <source>
        <dbReference type="Proteomes" id="UP000323386"/>
    </source>
</evidence>
<feature type="compositionally biased region" description="Basic and acidic residues" evidence="1">
    <location>
        <begin position="158"/>
        <end position="167"/>
    </location>
</feature>
<sequence>MPSPDEPPPRPPRSTAAATASSYISSLPTDLPASQVDSYIASLILRDSTARASQYDKHGIAAYLDGRDPSSSSPAAATPGPREYNKRFLASVLRNVQGHNHAVIRQQLVDATRANRHRYRGGGYSSKMDKYFDVAYDPTTDVTLDDVTDPRTGLIRARLGDGGDKRASTPPLQVQIATTRRNTPPPPPSPSSVSLARL</sequence>
<protein>
    <submittedName>
        <fullName evidence="2">Uncharacterized protein</fullName>
    </submittedName>
</protein>
<feature type="region of interest" description="Disordered" evidence="1">
    <location>
        <begin position="157"/>
        <end position="198"/>
    </location>
</feature>
<name>A0A5C3EVP9_9BASI</name>
<feature type="compositionally biased region" description="Low complexity" evidence="1">
    <location>
        <begin position="13"/>
        <end position="22"/>
    </location>
</feature>
<proteinExistence type="predicted"/>
<organism evidence="2 3">
    <name type="scientific">Pseudozyma flocculosa</name>
    <dbReference type="NCBI Taxonomy" id="84751"/>
    <lineage>
        <taxon>Eukaryota</taxon>
        <taxon>Fungi</taxon>
        <taxon>Dikarya</taxon>
        <taxon>Basidiomycota</taxon>
        <taxon>Ustilaginomycotina</taxon>
        <taxon>Ustilaginomycetes</taxon>
        <taxon>Ustilaginales</taxon>
        <taxon>Ustilaginaceae</taxon>
        <taxon>Pseudozyma</taxon>
    </lineage>
</organism>
<feature type="region of interest" description="Disordered" evidence="1">
    <location>
        <begin position="63"/>
        <end position="82"/>
    </location>
</feature>
<dbReference type="PANTHER" id="PTHR40132">
    <property type="entry name" value="PRE-MRNA-SPLICING FACTOR 38B"/>
    <property type="match status" value="1"/>
</dbReference>
<dbReference type="Proteomes" id="UP000323386">
    <property type="component" value="Unassembled WGS sequence"/>
</dbReference>
<evidence type="ECO:0000256" key="1">
    <source>
        <dbReference type="SAM" id="MobiDB-lite"/>
    </source>
</evidence>
<dbReference type="PANTHER" id="PTHR40132:SF1">
    <property type="entry name" value="PRE-MRNA-SPLICING FACTOR 38B"/>
    <property type="match status" value="1"/>
</dbReference>
<feature type="region of interest" description="Disordered" evidence="1">
    <location>
        <begin position="1"/>
        <end position="30"/>
    </location>
</feature>
<evidence type="ECO:0000313" key="2">
    <source>
        <dbReference type="EMBL" id="SPO35596.1"/>
    </source>
</evidence>
<feature type="compositionally biased region" description="Polar residues" evidence="1">
    <location>
        <begin position="170"/>
        <end position="182"/>
    </location>
</feature>
<feature type="compositionally biased region" description="Low complexity" evidence="1">
    <location>
        <begin position="69"/>
        <end position="81"/>
    </location>
</feature>
<dbReference type="AlphaFoldDB" id="A0A5C3EVP9"/>
<feature type="compositionally biased region" description="Pro residues" evidence="1">
    <location>
        <begin position="1"/>
        <end position="12"/>
    </location>
</feature>